<sequence length="322" mass="36907">MLILLHGSDTWRSRKQLKKMIEEFKAKRDPSGLNLNIFDASKAEGAEMLEAMVTSPFLSEKRLTVLERLSESKKKDLWANLLELIKNKKMPDTSVVIFWEGEIKLNSHPLFETLAKQKFSQKFETLSGVKLNQWIKTEITNRNLEIEPYALTALTNYPFDSLWQIINELDKIAAYLSKETDKKITLKHVNLFLDEASNDNIFHFLDALVARRAKEAIKLLHTQFDNGEEPGKIFNLIVGQWRKLLLIKDYFSLNPGSTSDNAAKALDIHPFVVKKTLAILPGFSFAKLKEIYRELLDIDLKAKTGEGDYASFLEMLVAKICQ</sequence>
<proteinExistence type="inferred from homology"/>
<dbReference type="InterPro" id="IPR010372">
    <property type="entry name" value="DNA_pol3_delta_N"/>
</dbReference>
<dbReference type="Gene3D" id="3.40.50.300">
    <property type="entry name" value="P-loop containing nucleotide triphosphate hydrolases"/>
    <property type="match status" value="1"/>
</dbReference>
<keyword evidence="3" id="KW-0808">Transferase</keyword>
<dbReference type="NCBIfam" id="TIGR01128">
    <property type="entry name" value="holA"/>
    <property type="match status" value="1"/>
</dbReference>
<dbReference type="Gene3D" id="1.20.272.10">
    <property type="match status" value="1"/>
</dbReference>
<reference evidence="11 12" key="1">
    <citation type="journal article" date="2015" name="Nature">
        <title>rRNA introns, odd ribosomes, and small enigmatic genomes across a large radiation of phyla.</title>
        <authorList>
            <person name="Brown C.T."/>
            <person name="Hug L.A."/>
            <person name="Thomas B.C."/>
            <person name="Sharon I."/>
            <person name="Castelle C.J."/>
            <person name="Singh A."/>
            <person name="Wilkins M.J."/>
            <person name="Williams K.H."/>
            <person name="Banfield J.F."/>
        </authorList>
    </citation>
    <scope>NUCLEOTIDE SEQUENCE [LARGE SCALE GENOMIC DNA]</scope>
</reference>
<dbReference type="GO" id="GO:0003677">
    <property type="term" value="F:DNA binding"/>
    <property type="evidence" value="ECO:0007669"/>
    <property type="project" value="InterPro"/>
</dbReference>
<evidence type="ECO:0000313" key="12">
    <source>
        <dbReference type="Proteomes" id="UP000034108"/>
    </source>
</evidence>
<evidence type="ECO:0000256" key="2">
    <source>
        <dbReference type="ARBA" id="ARBA00017703"/>
    </source>
</evidence>
<dbReference type="InterPro" id="IPR027417">
    <property type="entry name" value="P-loop_NTPase"/>
</dbReference>
<gene>
    <name evidence="11" type="ORF">UU49_C0022G0002</name>
</gene>
<evidence type="ECO:0000259" key="9">
    <source>
        <dbReference type="Pfam" id="PF06144"/>
    </source>
</evidence>
<dbReference type="GO" id="GO:0006261">
    <property type="term" value="P:DNA-templated DNA replication"/>
    <property type="evidence" value="ECO:0007669"/>
    <property type="project" value="TreeGrafter"/>
</dbReference>
<evidence type="ECO:0000256" key="7">
    <source>
        <dbReference type="ARBA" id="ARBA00034754"/>
    </source>
</evidence>
<dbReference type="EMBL" id="LCAV01000022">
    <property type="protein sequence ID" value="KKR97918.1"/>
    <property type="molecule type" value="Genomic_DNA"/>
</dbReference>
<dbReference type="InterPro" id="IPR048466">
    <property type="entry name" value="DNA_pol3_delta-like_C"/>
</dbReference>
<dbReference type="STRING" id="1619048.UU49_C0022G0002"/>
<dbReference type="GO" id="GO:0009360">
    <property type="term" value="C:DNA polymerase III complex"/>
    <property type="evidence" value="ECO:0007669"/>
    <property type="project" value="InterPro"/>
</dbReference>
<protein>
    <recommendedName>
        <fullName evidence="2">DNA polymerase III subunit delta</fullName>
        <ecNumber evidence="1">2.7.7.7</ecNumber>
    </recommendedName>
</protein>
<accession>A0A0G0VA97</accession>
<dbReference type="SUPFAM" id="SSF52540">
    <property type="entry name" value="P-loop containing nucleoside triphosphate hydrolases"/>
    <property type="match status" value="1"/>
</dbReference>
<dbReference type="EC" id="2.7.7.7" evidence="1"/>
<dbReference type="GO" id="GO:0003887">
    <property type="term" value="F:DNA-directed DNA polymerase activity"/>
    <property type="evidence" value="ECO:0007669"/>
    <property type="project" value="UniProtKB-KW"/>
</dbReference>
<organism evidence="11 12">
    <name type="scientific">Candidatus Magasanikbacteria bacterium GW2011_GWC2_41_17</name>
    <dbReference type="NCBI Taxonomy" id="1619048"/>
    <lineage>
        <taxon>Bacteria</taxon>
        <taxon>Candidatus Magasanikiibacteriota</taxon>
    </lineage>
</organism>
<dbReference type="Pfam" id="PF21694">
    <property type="entry name" value="DNA_pol3_delta_C"/>
    <property type="match status" value="1"/>
</dbReference>
<evidence type="ECO:0000256" key="8">
    <source>
        <dbReference type="ARBA" id="ARBA00049244"/>
    </source>
</evidence>
<comment type="catalytic activity">
    <reaction evidence="8">
        <text>DNA(n) + a 2'-deoxyribonucleoside 5'-triphosphate = DNA(n+1) + diphosphate</text>
        <dbReference type="Rhea" id="RHEA:22508"/>
        <dbReference type="Rhea" id="RHEA-COMP:17339"/>
        <dbReference type="Rhea" id="RHEA-COMP:17340"/>
        <dbReference type="ChEBI" id="CHEBI:33019"/>
        <dbReference type="ChEBI" id="CHEBI:61560"/>
        <dbReference type="ChEBI" id="CHEBI:173112"/>
        <dbReference type="EC" id="2.7.7.7"/>
    </reaction>
</comment>
<evidence type="ECO:0000256" key="4">
    <source>
        <dbReference type="ARBA" id="ARBA00022695"/>
    </source>
</evidence>
<dbReference type="Gene3D" id="1.10.8.60">
    <property type="match status" value="1"/>
</dbReference>
<keyword evidence="4" id="KW-0548">Nucleotidyltransferase</keyword>
<name>A0A0G0VA97_9BACT</name>
<evidence type="ECO:0000313" key="11">
    <source>
        <dbReference type="EMBL" id="KKR97918.1"/>
    </source>
</evidence>
<evidence type="ECO:0000259" key="10">
    <source>
        <dbReference type="Pfam" id="PF21694"/>
    </source>
</evidence>
<evidence type="ECO:0000256" key="5">
    <source>
        <dbReference type="ARBA" id="ARBA00022705"/>
    </source>
</evidence>
<dbReference type="Proteomes" id="UP000034108">
    <property type="component" value="Unassembled WGS sequence"/>
</dbReference>
<dbReference type="InterPro" id="IPR005790">
    <property type="entry name" value="DNA_polIII_delta"/>
</dbReference>
<evidence type="ECO:0000256" key="6">
    <source>
        <dbReference type="ARBA" id="ARBA00022932"/>
    </source>
</evidence>
<dbReference type="AlphaFoldDB" id="A0A0G0VA97"/>
<dbReference type="Pfam" id="PF06144">
    <property type="entry name" value="DNA_pol3_delta"/>
    <property type="match status" value="1"/>
</dbReference>
<dbReference type="PANTHER" id="PTHR34388:SF1">
    <property type="entry name" value="DNA POLYMERASE III SUBUNIT DELTA"/>
    <property type="match status" value="1"/>
</dbReference>
<evidence type="ECO:0000256" key="3">
    <source>
        <dbReference type="ARBA" id="ARBA00022679"/>
    </source>
</evidence>
<dbReference type="SUPFAM" id="SSF48019">
    <property type="entry name" value="post-AAA+ oligomerization domain-like"/>
    <property type="match status" value="1"/>
</dbReference>
<keyword evidence="6" id="KW-0239">DNA-directed DNA polymerase</keyword>
<dbReference type="PANTHER" id="PTHR34388">
    <property type="entry name" value="DNA POLYMERASE III SUBUNIT DELTA"/>
    <property type="match status" value="1"/>
</dbReference>
<keyword evidence="5" id="KW-0235">DNA replication</keyword>
<feature type="domain" description="DNA polymerase III delta subunit-like C-terminal" evidence="10">
    <location>
        <begin position="199"/>
        <end position="319"/>
    </location>
</feature>
<comment type="caution">
    <text evidence="11">The sequence shown here is derived from an EMBL/GenBank/DDBJ whole genome shotgun (WGS) entry which is preliminary data.</text>
</comment>
<dbReference type="InterPro" id="IPR008921">
    <property type="entry name" value="DNA_pol3_clamp-load_cplx_C"/>
</dbReference>
<feature type="domain" description="DNA polymerase III delta N-terminal" evidence="9">
    <location>
        <begin position="7"/>
        <end position="117"/>
    </location>
</feature>
<evidence type="ECO:0000256" key="1">
    <source>
        <dbReference type="ARBA" id="ARBA00012417"/>
    </source>
</evidence>
<comment type="similarity">
    <text evidence="7">Belongs to the DNA polymerase HolA subunit family.</text>
</comment>